<gene>
    <name evidence="2" type="ORF">JM658_07315</name>
</gene>
<name>A0ABS9J2H0_9FLAO</name>
<reference evidence="2 3" key="1">
    <citation type="submission" date="2021-01" db="EMBL/GenBank/DDBJ databases">
        <title>Genome sequencing of Joostella atrarenae M1-2 (= KCTC 23194).</title>
        <authorList>
            <person name="Zakaria M.R."/>
            <person name="Lam M.Q."/>
            <person name="Chong C.S."/>
        </authorList>
    </citation>
    <scope>NUCLEOTIDE SEQUENCE [LARGE SCALE GENOMIC DNA]</scope>
    <source>
        <strain evidence="2 3">M1-2</strain>
    </source>
</reference>
<protein>
    <submittedName>
        <fullName evidence="2">Uncharacterized protein</fullName>
    </submittedName>
</protein>
<keyword evidence="1" id="KW-0732">Signal</keyword>
<dbReference type="RefSeq" id="WP_236958601.1">
    <property type="nucleotide sequence ID" value="NZ_JAETXX010000003.1"/>
</dbReference>
<organism evidence="2 3">
    <name type="scientific">Joostella atrarenae</name>
    <dbReference type="NCBI Taxonomy" id="679257"/>
    <lineage>
        <taxon>Bacteria</taxon>
        <taxon>Pseudomonadati</taxon>
        <taxon>Bacteroidota</taxon>
        <taxon>Flavobacteriia</taxon>
        <taxon>Flavobacteriales</taxon>
        <taxon>Flavobacteriaceae</taxon>
        <taxon>Joostella</taxon>
    </lineage>
</organism>
<evidence type="ECO:0000313" key="3">
    <source>
        <dbReference type="Proteomes" id="UP000829517"/>
    </source>
</evidence>
<dbReference type="Proteomes" id="UP000829517">
    <property type="component" value="Unassembled WGS sequence"/>
</dbReference>
<dbReference type="EMBL" id="JAETXX010000003">
    <property type="protein sequence ID" value="MCF8714639.1"/>
    <property type="molecule type" value="Genomic_DNA"/>
</dbReference>
<evidence type="ECO:0000313" key="2">
    <source>
        <dbReference type="EMBL" id="MCF8714639.1"/>
    </source>
</evidence>
<sequence length="164" mass="18605">MMVFKNIFTLCIILIATNSFSQTTECNLQKENKAWLAEFRRTDNIPDQLSLIIQKIKSDTVYTRLKSVINKPHSSRIHNYVDKNNNLCGTKILFTIDSHKIDLNERPSDIKVVNKLSAKQIESITFMEPKMASALFGSHGNKGAVIINSKNEILNTLINKAHSE</sequence>
<accession>A0ABS9J2H0</accession>
<feature type="signal peptide" evidence="1">
    <location>
        <begin position="1"/>
        <end position="21"/>
    </location>
</feature>
<proteinExistence type="predicted"/>
<comment type="caution">
    <text evidence="2">The sequence shown here is derived from an EMBL/GenBank/DDBJ whole genome shotgun (WGS) entry which is preliminary data.</text>
</comment>
<keyword evidence="3" id="KW-1185">Reference proteome</keyword>
<evidence type="ECO:0000256" key="1">
    <source>
        <dbReference type="SAM" id="SignalP"/>
    </source>
</evidence>
<feature type="chain" id="PRO_5046112705" evidence="1">
    <location>
        <begin position="22"/>
        <end position="164"/>
    </location>
</feature>